<dbReference type="SUPFAM" id="SSF55785">
    <property type="entry name" value="PYP-like sensor domain (PAS domain)"/>
    <property type="match status" value="1"/>
</dbReference>
<dbReference type="GO" id="GO:0004673">
    <property type="term" value="F:protein histidine kinase activity"/>
    <property type="evidence" value="ECO:0007669"/>
    <property type="project" value="UniProtKB-EC"/>
</dbReference>
<dbReference type="AlphaFoldDB" id="A0A3A6PXX6"/>
<feature type="region of interest" description="Disordered" evidence="7">
    <location>
        <begin position="555"/>
        <end position="574"/>
    </location>
</feature>
<dbReference type="InterPro" id="IPR000014">
    <property type="entry name" value="PAS"/>
</dbReference>
<dbReference type="GO" id="GO:0005524">
    <property type="term" value="F:ATP binding"/>
    <property type="evidence" value="ECO:0007669"/>
    <property type="project" value="UniProtKB-KW"/>
</dbReference>
<dbReference type="SMART" id="SM00387">
    <property type="entry name" value="HATPase_c"/>
    <property type="match status" value="1"/>
</dbReference>
<dbReference type="PANTHER" id="PTHR44936:SF10">
    <property type="entry name" value="SENSOR PROTEIN RSTB"/>
    <property type="match status" value="1"/>
</dbReference>
<name>A0A3A6PXX6_9EURY</name>
<evidence type="ECO:0000259" key="9">
    <source>
        <dbReference type="PROSITE" id="PS50109"/>
    </source>
</evidence>
<evidence type="ECO:0000256" key="2">
    <source>
        <dbReference type="ARBA" id="ARBA00012438"/>
    </source>
</evidence>
<feature type="domain" description="Histidine kinase" evidence="9">
    <location>
        <begin position="354"/>
        <end position="556"/>
    </location>
</feature>
<keyword evidence="4" id="KW-0547">Nucleotide-binding</keyword>
<evidence type="ECO:0000256" key="8">
    <source>
        <dbReference type="SAM" id="Phobius"/>
    </source>
</evidence>
<gene>
    <name evidence="12" type="ORF">DP106_12730</name>
</gene>
<keyword evidence="8" id="KW-0812">Transmembrane</keyword>
<keyword evidence="5" id="KW-0418">Kinase</keyword>
<dbReference type="InterPro" id="IPR000700">
    <property type="entry name" value="PAS-assoc_C"/>
</dbReference>
<feature type="domain" description="PAS" evidence="10">
    <location>
        <begin position="248"/>
        <end position="288"/>
    </location>
</feature>
<dbReference type="Pfam" id="PF02518">
    <property type="entry name" value="HATPase_c"/>
    <property type="match status" value="1"/>
</dbReference>
<feature type="transmembrane region" description="Helical" evidence="8">
    <location>
        <begin position="208"/>
        <end position="229"/>
    </location>
</feature>
<dbReference type="InterPro" id="IPR003594">
    <property type="entry name" value="HATPase_dom"/>
</dbReference>
<proteinExistence type="predicted"/>
<dbReference type="InterPro" id="IPR036890">
    <property type="entry name" value="HATPase_C_sf"/>
</dbReference>
<evidence type="ECO:0000313" key="13">
    <source>
        <dbReference type="Proteomes" id="UP000281564"/>
    </source>
</evidence>
<evidence type="ECO:0000256" key="5">
    <source>
        <dbReference type="ARBA" id="ARBA00022777"/>
    </source>
</evidence>
<comment type="caution">
    <text evidence="12">The sequence shown here is derived from an EMBL/GenBank/DDBJ whole genome shotgun (WGS) entry which is preliminary data.</text>
</comment>
<dbReference type="Pfam" id="PF16927">
    <property type="entry name" value="HisKA_7TM"/>
    <property type="match status" value="1"/>
</dbReference>
<keyword evidence="8" id="KW-0472">Membrane</keyword>
<evidence type="ECO:0000313" key="12">
    <source>
        <dbReference type="EMBL" id="RJX48270.1"/>
    </source>
</evidence>
<accession>A0A3A6PXX6</accession>
<comment type="catalytic activity">
    <reaction evidence="1">
        <text>ATP + protein L-histidine = ADP + protein N-phospho-L-histidine.</text>
        <dbReference type="EC" id="2.7.13.3"/>
    </reaction>
</comment>
<evidence type="ECO:0000259" key="10">
    <source>
        <dbReference type="PROSITE" id="PS50112"/>
    </source>
</evidence>
<dbReference type="InterPro" id="IPR005467">
    <property type="entry name" value="His_kinase_dom"/>
</dbReference>
<sequence>MWPVFDAVSWPAIASLGSGLLSLAFLGYVWPYRDEDGATLFMAMIGAIALWAVSYGVALLVFDPGLRVVFEIPIWLGTCFTSLLFLAFALEYTGRKDVVRSTPMAGVVALTLGFVGLIATNPRHHLVWSEYRIDPTFGAATVAYTNEAWLFLILLTLMLFTTGAVLVLLETFVSYGPLYRSQTLALALSPVPIIPGILLWVFDAGPMPNLNLAPLLFPAHLGLDMYAFFRRNMFELTPAARRTGDQTAIDDLGIGVIIVDDDQRVINANETATTIVGTPKPSLLGKSLDGIALDVELDSDEQRIRHGDNRTCDYAVTVSPIEDSADSTVGHTITLQDITIERQREQRLAVLNRVLRHNLRNDLNVASGYLDVVADGVDDEEYTNMLTTAKANTDSVLALGEKARMVERTLETDELGTESIPLAGFVDHVAEPLVDDHGGRVDTEIPGNLTIETNRQLLESVLDNLIENGLEHGGGAVTVGATTAGSTVRIEVGDSGGGVPKHELSVIEEGTETDLEHGSGIGLWLIEWGTTALGGSVSYETDATGTTATVELPGVVDPDAIGGTNASTETEAEA</sequence>
<feature type="transmembrane region" description="Helical" evidence="8">
    <location>
        <begin position="38"/>
        <end position="62"/>
    </location>
</feature>
<keyword evidence="13" id="KW-1185">Reference proteome</keyword>
<organism evidence="12 13">
    <name type="scientific">Halonotius pteroides</name>
    <dbReference type="NCBI Taxonomy" id="268735"/>
    <lineage>
        <taxon>Archaea</taxon>
        <taxon>Methanobacteriati</taxon>
        <taxon>Methanobacteriota</taxon>
        <taxon>Stenosarchaea group</taxon>
        <taxon>Halobacteria</taxon>
        <taxon>Halobacteriales</taxon>
        <taxon>Haloferacaceae</taxon>
        <taxon>Halonotius</taxon>
    </lineage>
</organism>
<dbReference type="PROSITE" id="PS50109">
    <property type="entry name" value="HIS_KIN"/>
    <property type="match status" value="1"/>
</dbReference>
<dbReference type="PANTHER" id="PTHR44936">
    <property type="entry name" value="SENSOR PROTEIN CREC"/>
    <property type="match status" value="1"/>
</dbReference>
<dbReference type="InterPro" id="IPR004358">
    <property type="entry name" value="Sig_transdc_His_kin-like_C"/>
</dbReference>
<dbReference type="Proteomes" id="UP000281564">
    <property type="component" value="Unassembled WGS sequence"/>
</dbReference>
<reference evidence="12 13" key="1">
    <citation type="submission" date="2018-06" db="EMBL/GenBank/DDBJ databases">
        <title>Halonotius sp. F13-13 a new haloarchaeeon isolated from a solar saltern from Isla Cristina, Huelva, Spain.</title>
        <authorList>
            <person name="Duran-Viseras A."/>
            <person name="Sanchez-Porro C."/>
            <person name="Ventosa A."/>
        </authorList>
    </citation>
    <scope>NUCLEOTIDE SEQUENCE [LARGE SCALE GENOMIC DNA]</scope>
    <source>
        <strain evidence="12 13">CECT 7525</strain>
    </source>
</reference>
<dbReference type="PROSITE" id="PS50113">
    <property type="entry name" value="PAC"/>
    <property type="match status" value="1"/>
</dbReference>
<dbReference type="PRINTS" id="PR00344">
    <property type="entry name" value="BCTRLSENSOR"/>
</dbReference>
<evidence type="ECO:0000259" key="11">
    <source>
        <dbReference type="PROSITE" id="PS50113"/>
    </source>
</evidence>
<evidence type="ECO:0000256" key="1">
    <source>
        <dbReference type="ARBA" id="ARBA00000085"/>
    </source>
</evidence>
<feature type="transmembrane region" description="Helical" evidence="8">
    <location>
        <begin position="102"/>
        <end position="120"/>
    </location>
</feature>
<dbReference type="EMBL" id="QMDW01000023">
    <property type="protein sequence ID" value="RJX48270.1"/>
    <property type="molecule type" value="Genomic_DNA"/>
</dbReference>
<dbReference type="EC" id="2.7.13.3" evidence="2"/>
<feature type="transmembrane region" description="Helical" evidence="8">
    <location>
        <begin position="148"/>
        <end position="172"/>
    </location>
</feature>
<feature type="transmembrane region" description="Helical" evidence="8">
    <location>
        <begin position="68"/>
        <end position="90"/>
    </location>
</feature>
<feature type="transmembrane region" description="Helical" evidence="8">
    <location>
        <begin position="184"/>
        <end position="202"/>
    </location>
</feature>
<keyword evidence="8" id="KW-1133">Transmembrane helix</keyword>
<protein>
    <recommendedName>
        <fullName evidence="2">histidine kinase</fullName>
        <ecNumber evidence="2">2.7.13.3</ecNumber>
    </recommendedName>
</protein>
<dbReference type="Gene3D" id="3.30.450.20">
    <property type="entry name" value="PAS domain"/>
    <property type="match status" value="1"/>
</dbReference>
<dbReference type="PROSITE" id="PS50112">
    <property type="entry name" value="PAS"/>
    <property type="match status" value="1"/>
</dbReference>
<dbReference type="InterPro" id="IPR031621">
    <property type="entry name" value="HisKA_7TM"/>
</dbReference>
<dbReference type="Gene3D" id="3.30.565.10">
    <property type="entry name" value="Histidine kinase-like ATPase, C-terminal domain"/>
    <property type="match status" value="1"/>
</dbReference>
<feature type="domain" description="PAC" evidence="11">
    <location>
        <begin position="298"/>
        <end position="350"/>
    </location>
</feature>
<dbReference type="SUPFAM" id="SSF55874">
    <property type="entry name" value="ATPase domain of HSP90 chaperone/DNA topoisomerase II/histidine kinase"/>
    <property type="match status" value="1"/>
</dbReference>
<evidence type="ECO:0000256" key="7">
    <source>
        <dbReference type="SAM" id="MobiDB-lite"/>
    </source>
</evidence>
<dbReference type="InterPro" id="IPR035965">
    <property type="entry name" value="PAS-like_dom_sf"/>
</dbReference>
<dbReference type="InterPro" id="IPR050980">
    <property type="entry name" value="2C_sensor_his_kinase"/>
</dbReference>
<feature type="compositionally biased region" description="Polar residues" evidence="7">
    <location>
        <begin position="564"/>
        <end position="574"/>
    </location>
</feature>
<dbReference type="CDD" id="cd00130">
    <property type="entry name" value="PAS"/>
    <property type="match status" value="1"/>
</dbReference>
<feature type="transmembrane region" description="Helical" evidence="8">
    <location>
        <begin position="12"/>
        <end position="31"/>
    </location>
</feature>
<keyword evidence="3" id="KW-0808">Transferase</keyword>
<evidence type="ECO:0000256" key="3">
    <source>
        <dbReference type="ARBA" id="ARBA00022679"/>
    </source>
</evidence>
<keyword evidence="6" id="KW-0067">ATP-binding</keyword>
<evidence type="ECO:0000256" key="4">
    <source>
        <dbReference type="ARBA" id="ARBA00022741"/>
    </source>
</evidence>
<evidence type="ECO:0000256" key="6">
    <source>
        <dbReference type="ARBA" id="ARBA00022840"/>
    </source>
</evidence>